<dbReference type="InterPro" id="IPR047216">
    <property type="entry name" value="Endonuclease_DUF559_bact"/>
</dbReference>
<dbReference type="RefSeq" id="WP_353982507.1">
    <property type="nucleotide sequence ID" value="NZ_JBEWLY010000004.1"/>
</dbReference>
<gene>
    <name evidence="2" type="ORF">ABVV53_01280</name>
</gene>
<dbReference type="PANTHER" id="PTHR38590">
    <property type="entry name" value="BLL0828 PROTEIN"/>
    <property type="match status" value="1"/>
</dbReference>
<sequence>MNAERKTLGISREATPKADVKVGFAATGARLEKLKERARSQRRSPSPAQEALWKQLSGSRLGGVKFTRQTIVGSVIVDFACPARWVVVMISPEDANAEVDALQDKKLSDVGVRVLRFAESEVLADLEPVVKTIAAEVNKPFDKRAAARRNAAPRFEGAEG</sequence>
<accession>A0ABV2CWX3</accession>
<proteinExistence type="predicted"/>
<dbReference type="SUPFAM" id="SSF52980">
    <property type="entry name" value="Restriction endonuclease-like"/>
    <property type="match status" value="1"/>
</dbReference>
<comment type="caution">
    <text evidence="2">The sequence shown here is derived from an EMBL/GenBank/DDBJ whole genome shotgun (WGS) entry which is preliminary data.</text>
</comment>
<evidence type="ECO:0000259" key="1">
    <source>
        <dbReference type="Pfam" id="PF04480"/>
    </source>
</evidence>
<evidence type="ECO:0000313" key="2">
    <source>
        <dbReference type="EMBL" id="MET1754103.1"/>
    </source>
</evidence>
<organism evidence="2 3">
    <name type="scientific">Novosphingobium kalidii</name>
    <dbReference type="NCBI Taxonomy" id="3230299"/>
    <lineage>
        <taxon>Bacteria</taxon>
        <taxon>Pseudomonadati</taxon>
        <taxon>Pseudomonadota</taxon>
        <taxon>Alphaproteobacteria</taxon>
        <taxon>Sphingomonadales</taxon>
        <taxon>Sphingomonadaceae</taxon>
        <taxon>Novosphingobium</taxon>
    </lineage>
</organism>
<feature type="domain" description="DUF559" evidence="1">
    <location>
        <begin position="33"/>
        <end position="137"/>
    </location>
</feature>
<dbReference type="Pfam" id="PF04480">
    <property type="entry name" value="DUF559"/>
    <property type="match status" value="1"/>
</dbReference>
<reference evidence="2 3" key="1">
    <citation type="submission" date="2024-07" db="EMBL/GenBank/DDBJ databases">
        <title>Novosphingobium kalidii RD2P27.</title>
        <authorList>
            <person name="Sun J.-Q."/>
        </authorList>
    </citation>
    <scope>NUCLEOTIDE SEQUENCE [LARGE SCALE GENOMIC DNA]</scope>
    <source>
        <strain evidence="2 3">RD2P27</strain>
    </source>
</reference>
<dbReference type="EMBL" id="JBEWLY010000004">
    <property type="protein sequence ID" value="MET1754103.1"/>
    <property type="molecule type" value="Genomic_DNA"/>
</dbReference>
<dbReference type="PANTHER" id="PTHR38590:SF1">
    <property type="entry name" value="BLL0828 PROTEIN"/>
    <property type="match status" value="1"/>
</dbReference>
<evidence type="ECO:0000313" key="3">
    <source>
        <dbReference type="Proteomes" id="UP001548713"/>
    </source>
</evidence>
<dbReference type="Proteomes" id="UP001548713">
    <property type="component" value="Unassembled WGS sequence"/>
</dbReference>
<dbReference type="InterPro" id="IPR007569">
    <property type="entry name" value="DUF559"/>
</dbReference>
<keyword evidence="3" id="KW-1185">Reference proteome</keyword>
<dbReference type="InterPro" id="IPR011335">
    <property type="entry name" value="Restrct_endonuc-II-like"/>
</dbReference>
<dbReference type="Gene3D" id="3.40.960.10">
    <property type="entry name" value="VSR Endonuclease"/>
    <property type="match status" value="1"/>
</dbReference>
<protein>
    <submittedName>
        <fullName evidence="2">DUF559 domain-containing protein</fullName>
    </submittedName>
</protein>
<name>A0ABV2CWX3_9SPHN</name>